<comment type="caution">
    <text evidence="1">The sequence shown here is derived from an EMBL/GenBank/DDBJ whole genome shotgun (WGS) entry which is preliminary data.</text>
</comment>
<gene>
    <name evidence="1" type="ORF">LOK49_LG07G00671</name>
</gene>
<dbReference type="EMBL" id="CM045764">
    <property type="protein sequence ID" value="KAI8008476.1"/>
    <property type="molecule type" value="Genomic_DNA"/>
</dbReference>
<organism evidence="1 2">
    <name type="scientific">Camellia lanceoleosa</name>
    <dbReference type="NCBI Taxonomy" id="1840588"/>
    <lineage>
        <taxon>Eukaryota</taxon>
        <taxon>Viridiplantae</taxon>
        <taxon>Streptophyta</taxon>
        <taxon>Embryophyta</taxon>
        <taxon>Tracheophyta</taxon>
        <taxon>Spermatophyta</taxon>
        <taxon>Magnoliopsida</taxon>
        <taxon>eudicotyledons</taxon>
        <taxon>Gunneridae</taxon>
        <taxon>Pentapetalae</taxon>
        <taxon>asterids</taxon>
        <taxon>Ericales</taxon>
        <taxon>Theaceae</taxon>
        <taxon>Camellia</taxon>
    </lineage>
</organism>
<accession>A0ACC0H610</accession>
<keyword evidence="2" id="KW-1185">Reference proteome</keyword>
<dbReference type="Proteomes" id="UP001060215">
    <property type="component" value="Chromosome 7"/>
</dbReference>
<name>A0ACC0H610_9ERIC</name>
<sequence>MGFLGKELTNNSIHRRERRLIKDATTDSLILRKRELICKLCLCTECTPGGTIFVAPLVGWVTVPWLEALGILSTFCFALLFCPFWFLTFTDQVSIWKSSRGLIDKVILDHDCSGETCTYYQIGDVFVCEKTRQVHEKLFWTLQMSFWFVQYLDIVLIDCCHQLKWNQTL</sequence>
<evidence type="ECO:0000313" key="1">
    <source>
        <dbReference type="EMBL" id="KAI8008476.1"/>
    </source>
</evidence>
<protein>
    <submittedName>
        <fullName evidence="1">F-box protein SKIP31</fullName>
    </submittedName>
</protein>
<evidence type="ECO:0000313" key="2">
    <source>
        <dbReference type="Proteomes" id="UP001060215"/>
    </source>
</evidence>
<reference evidence="1 2" key="1">
    <citation type="journal article" date="2022" name="Plant J.">
        <title>Chromosome-level genome of Camellia lanceoleosa provides a valuable resource for understanding genome evolution and self-incompatibility.</title>
        <authorList>
            <person name="Gong W."/>
            <person name="Xiao S."/>
            <person name="Wang L."/>
            <person name="Liao Z."/>
            <person name="Chang Y."/>
            <person name="Mo W."/>
            <person name="Hu G."/>
            <person name="Li W."/>
            <person name="Zhao G."/>
            <person name="Zhu H."/>
            <person name="Hu X."/>
            <person name="Ji K."/>
            <person name="Xiang X."/>
            <person name="Song Q."/>
            <person name="Yuan D."/>
            <person name="Jin S."/>
            <person name="Zhang L."/>
        </authorList>
    </citation>
    <scope>NUCLEOTIDE SEQUENCE [LARGE SCALE GENOMIC DNA]</scope>
    <source>
        <strain evidence="1">SQ_2022a</strain>
    </source>
</reference>
<proteinExistence type="predicted"/>